<dbReference type="PANTHER" id="PTHR44688">
    <property type="entry name" value="DNA-BINDING TRANSCRIPTIONAL ACTIVATOR DEVR_DOSR"/>
    <property type="match status" value="1"/>
</dbReference>
<dbReference type="SUPFAM" id="SSF46894">
    <property type="entry name" value="C-terminal effector domain of the bipartite response regulators"/>
    <property type="match status" value="1"/>
</dbReference>
<dbReference type="HOGENOM" id="CLU_000445_103_8_4"/>
<dbReference type="AlphaFoldDB" id="A0A077DCQ9"/>
<reference evidence="5 6" key="1">
    <citation type="journal article" date="2014" name="BMC Genomics">
        <title>A genomic perspective on a new bacterial genus and species from the Alcaligenaceae family, Basilea psittacipulmonis.</title>
        <authorList>
            <person name="Whiteson K.L."/>
            <person name="Hernandez D."/>
            <person name="Lazarevic V."/>
            <person name="Gaia N."/>
            <person name="Farinelli L."/>
            <person name="Francois P."/>
            <person name="Pilo P."/>
            <person name="Frey J."/>
            <person name="Schrenzel J."/>
        </authorList>
    </citation>
    <scope>NUCLEOTIDE SEQUENCE [LARGE SCALE GENOMIC DNA]</scope>
    <source>
        <strain evidence="5 6">DSM 24701</strain>
    </source>
</reference>
<evidence type="ECO:0000256" key="3">
    <source>
        <dbReference type="ARBA" id="ARBA00023163"/>
    </source>
</evidence>
<evidence type="ECO:0000313" key="5">
    <source>
        <dbReference type="EMBL" id="AIL32389.1"/>
    </source>
</evidence>
<keyword evidence="3" id="KW-0804">Transcription</keyword>
<keyword evidence="2" id="KW-0238">DNA-binding</keyword>
<dbReference type="EMBL" id="CP009238">
    <property type="protein sequence ID" value="AIL32389.1"/>
    <property type="molecule type" value="Genomic_DNA"/>
</dbReference>
<evidence type="ECO:0000256" key="1">
    <source>
        <dbReference type="ARBA" id="ARBA00023015"/>
    </source>
</evidence>
<dbReference type="PROSITE" id="PS00622">
    <property type="entry name" value="HTH_LUXR_1"/>
    <property type="match status" value="1"/>
</dbReference>
<dbReference type="SMART" id="SM00421">
    <property type="entry name" value="HTH_LUXR"/>
    <property type="match status" value="1"/>
</dbReference>
<proteinExistence type="predicted"/>
<dbReference type="CDD" id="cd06170">
    <property type="entry name" value="LuxR_C_like"/>
    <property type="match status" value="1"/>
</dbReference>
<dbReference type="Gene3D" id="1.10.10.10">
    <property type="entry name" value="Winged helix-like DNA-binding domain superfamily/Winged helix DNA-binding domain"/>
    <property type="match status" value="1"/>
</dbReference>
<feature type="domain" description="HTH luxR-type" evidence="4">
    <location>
        <begin position="3"/>
        <end position="68"/>
    </location>
</feature>
<dbReference type="PROSITE" id="PS50043">
    <property type="entry name" value="HTH_LUXR_2"/>
    <property type="match status" value="1"/>
</dbReference>
<sequence length="73" mass="8324">MSKYEKWHSLTPREQEVGQLIALGESNKTIAFALGISQRTVESHRSRLFFKLGVRNSTHLVWDMLSHSGKLPS</sequence>
<keyword evidence="1" id="KW-0805">Transcription regulation</keyword>
<keyword evidence="6" id="KW-1185">Reference proteome</keyword>
<evidence type="ECO:0000313" key="6">
    <source>
        <dbReference type="Proteomes" id="UP000028945"/>
    </source>
</evidence>
<evidence type="ECO:0000256" key="2">
    <source>
        <dbReference type="ARBA" id="ARBA00023125"/>
    </source>
</evidence>
<dbReference type="PRINTS" id="PR00038">
    <property type="entry name" value="HTHLUXR"/>
</dbReference>
<protein>
    <recommendedName>
        <fullName evidence="4">HTH luxR-type domain-containing protein</fullName>
    </recommendedName>
</protein>
<dbReference type="InterPro" id="IPR016032">
    <property type="entry name" value="Sig_transdc_resp-reg_C-effctor"/>
</dbReference>
<accession>A0A077DCQ9</accession>
<name>A0A077DCQ9_9BURK</name>
<dbReference type="PANTHER" id="PTHR44688:SF16">
    <property type="entry name" value="DNA-BINDING TRANSCRIPTIONAL ACTIVATOR DEVR_DOSR"/>
    <property type="match status" value="1"/>
</dbReference>
<dbReference type="Proteomes" id="UP000028945">
    <property type="component" value="Chromosome"/>
</dbReference>
<dbReference type="KEGG" id="bpsi:IX83_02810"/>
<dbReference type="InterPro" id="IPR036388">
    <property type="entry name" value="WH-like_DNA-bd_sf"/>
</dbReference>
<dbReference type="GO" id="GO:0003677">
    <property type="term" value="F:DNA binding"/>
    <property type="evidence" value="ECO:0007669"/>
    <property type="project" value="UniProtKB-KW"/>
</dbReference>
<organism evidence="5 6">
    <name type="scientific">Basilea psittacipulmonis DSM 24701</name>
    <dbReference type="NCBI Taxonomy" id="1072685"/>
    <lineage>
        <taxon>Bacteria</taxon>
        <taxon>Pseudomonadati</taxon>
        <taxon>Pseudomonadota</taxon>
        <taxon>Betaproteobacteria</taxon>
        <taxon>Burkholderiales</taxon>
        <taxon>Alcaligenaceae</taxon>
        <taxon>Basilea</taxon>
    </lineage>
</organism>
<dbReference type="GO" id="GO:0006355">
    <property type="term" value="P:regulation of DNA-templated transcription"/>
    <property type="evidence" value="ECO:0007669"/>
    <property type="project" value="InterPro"/>
</dbReference>
<dbReference type="STRING" id="1072685.IX83_02810"/>
<dbReference type="Pfam" id="PF00196">
    <property type="entry name" value="GerE"/>
    <property type="match status" value="1"/>
</dbReference>
<evidence type="ECO:0000259" key="4">
    <source>
        <dbReference type="PROSITE" id="PS50043"/>
    </source>
</evidence>
<dbReference type="InterPro" id="IPR000792">
    <property type="entry name" value="Tscrpt_reg_LuxR_C"/>
</dbReference>
<dbReference type="eggNOG" id="COG2197">
    <property type="taxonomic scope" value="Bacteria"/>
</dbReference>
<gene>
    <name evidence="5" type="ORF">IX83_02810</name>
</gene>